<dbReference type="GeneID" id="126881770"/>
<organism evidence="1 2">
    <name type="scientific">Diabrotica virgifera virgifera</name>
    <name type="common">western corn rootworm</name>
    <dbReference type="NCBI Taxonomy" id="50390"/>
    <lineage>
        <taxon>Eukaryota</taxon>
        <taxon>Metazoa</taxon>
        <taxon>Ecdysozoa</taxon>
        <taxon>Arthropoda</taxon>
        <taxon>Hexapoda</taxon>
        <taxon>Insecta</taxon>
        <taxon>Pterygota</taxon>
        <taxon>Neoptera</taxon>
        <taxon>Endopterygota</taxon>
        <taxon>Coleoptera</taxon>
        <taxon>Polyphaga</taxon>
        <taxon>Cucujiformia</taxon>
        <taxon>Chrysomeloidea</taxon>
        <taxon>Chrysomelidae</taxon>
        <taxon>Galerucinae</taxon>
        <taxon>Diabroticina</taxon>
        <taxon>Diabroticites</taxon>
        <taxon>Diabrotica</taxon>
    </lineage>
</organism>
<proteinExistence type="predicted"/>
<protein>
    <submittedName>
        <fullName evidence="1">Uncharacterized protein</fullName>
    </submittedName>
</protein>
<evidence type="ECO:0000313" key="1">
    <source>
        <dbReference type="EnsemblMetazoa" id="XP_050502207.1"/>
    </source>
</evidence>
<dbReference type="EnsemblMetazoa" id="XM_050646250.1">
    <property type="protein sequence ID" value="XP_050502207.1"/>
    <property type="gene ID" value="LOC126881770"/>
</dbReference>
<evidence type="ECO:0000313" key="2">
    <source>
        <dbReference type="Proteomes" id="UP001652700"/>
    </source>
</evidence>
<sequence length="105" mass="12043">MRRNRRCRQFDSYRNGLEHGMKIIIGSYHLPGVPPRATLDPNITFLILTDCLPFTIFGGPLDKGVNHINGIKFHHRNASCHARSQGMKRATTFDSYLLHDSEHQK</sequence>
<dbReference type="Proteomes" id="UP001652700">
    <property type="component" value="Unplaced"/>
</dbReference>
<name>A0ABM5JW94_DIAVI</name>
<dbReference type="RefSeq" id="XP_050502207.1">
    <property type="nucleotide sequence ID" value="XM_050646250.1"/>
</dbReference>
<keyword evidence="2" id="KW-1185">Reference proteome</keyword>
<reference evidence="1" key="1">
    <citation type="submission" date="2025-05" db="UniProtKB">
        <authorList>
            <consortium name="EnsemblMetazoa"/>
        </authorList>
    </citation>
    <scope>IDENTIFICATION</scope>
</reference>
<accession>A0ABM5JW94</accession>